<keyword evidence="2" id="KW-1185">Reference proteome</keyword>
<protein>
    <recommendedName>
        <fullName evidence="3">7-cyano-7-deazaguanine synthase</fullName>
    </recommendedName>
</protein>
<reference evidence="1 2" key="1">
    <citation type="submission" date="2023-09" db="EMBL/GenBank/DDBJ databases">
        <authorList>
            <person name="Rey-Velasco X."/>
        </authorList>
    </citation>
    <scope>NUCLEOTIDE SEQUENCE [LARGE SCALE GENOMIC DNA]</scope>
    <source>
        <strain evidence="1 2">F394</strain>
    </source>
</reference>
<dbReference type="Gene3D" id="3.40.50.620">
    <property type="entry name" value="HUPs"/>
    <property type="match status" value="1"/>
</dbReference>
<organism evidence="1 2">
    <name type="scientific">Rubrivirga litoralis</name>
    <dbReference type="NCBI Taxonomy" id="3075598"/>
    <lineage>
        <taxon>Bacteria</taxon>
        <taxon>Pseudomonadati</taxon>
        <taxon>Rhodothermota</taxon>
        <taxon>Rhodothermia</taxon>
        <taxon>Rhodothermales</taxon>
        <taxon>Rubricoccaceae</taxon>
        <taxon>Rubrivirga</taxon>
    </lineage>
</organism>
<evidence type="ECO:0000313" key="1">
    <source>
        <dbReference type="EMBL" id="MDT0632223.1"/>
    </source>
</evidence>
<dbReference type="EMBL" id="JAVRHT010000023">
    <property type="protein sequence ID" value="MDT0632223.1"/>
    <property type="molecule type" value="Genomic_DNA"/>
</dbReference>
<comment type="caution">
    <text evidence="1">The sequence shown here is derived from an EMBL/GenBank/DDBJ whole genome shotgun (WGS) entry which is preliminary data.</text>
</comment>
<evidence type="ECO:0008006" key="3">
    <source>
        <dbReference type="Google" id="ProtNLM"/>
    </source>
</evidence>
<proteinExistence type="predicted"/>
<dbReference type="RefSeq" id="WP_311663931.1">
    <property type="nucleotide sequence ID" value="NZ_JAVRHT010000023.1"/>
</dbReference>
<gene>
    <name evidence="1" type="ORF">RM540_10745</name>
</gene>
<sequence length="270" mass="30131">MPPFNPTHLNDLSPQDDLTLWTGGWDSTYRVLQRALLEETPVRPVYVVDRNRGSAHMELGAMNGLLLALERRYPEAYARIEPPRYVDLRAVPPDPEITDAWRTLREDHSIGTQYDWLPRLAKAADWTGVELSIYGGGRLRPMFGDSVGRVEGPGGPTYALSDDAPEPVQVLFGRFAFPLWDTTKAAAFEAAEAAGLSPLLDAHTWFCFKPRNGKPCGGCRPCQFMVKDGLGHRVPAVNRVRARAERAVNRARSRAKVGTKLRALRDRATR</sequence>
<evidence type="ECO:0000313" key="2">
    <source>
        <dbReference type="Proteomes" id="UP001267426"/>
    </source>
</evidence>
<dbReference type="InterPro" id="IPR014729">
    <property type="entry name" value="Rossmann-like_a/b/a_fold"/>
</dbReference>
<dbReference type="Proteomes" id="UP001267426">
    <property type="component" value="Unassembled WGS sequence"/>
</dbReference>
<accession>A0ABU3BSG0</accession>
<name>A0ABU3BSG0_9BACT</name>
<dbReference type="SUPFAM" id="SSF52402">
    <property type="entry name" value="Adenine nucleotide alpha hydrolases-like"/>
    <property type="match status" value="1"/>
</dbReference>